<reference evidence="2" key="2">
    <citation type="journal article" date="2015" name="Fish Shellfish Immunol.">
        <title>Early steps in the European eel (Anguilla anguilla)-Vibrio vulnificus interaction in the gills: Role of the RtxA13 toxin.</title>
        <authorList>
            <person name="Callol A."/>
            <person name="Pajuelo D."/>
            <person name="Ebbesson L."/>
            <person name="Teles M."/>
            <person name="MacKenzie S."/>
            <person name="Amaro C."/>
        </authorList>
    </citation>
    <scope>NUCLEOTIDE SEQUENCE</scope>
</reference>
<feature type="signal peptide" evidence="1">
    <location>
        <begin position="1"/>
        <end position="15"/>
    </location>
</feature>
<organism evidence="2">
    <name type="scientific">Anguilla anguilla</name>
    <name type="common">European freshwater eel</name>
    <name type="synonym">Muraena anguilla</name>
    <dbReference type="NCBI Taxonomy" id="7936"/>
    <lineage>
        <taxon>Eukaryota</taxon>
        <taxon>Metazoa</taxon>
        <taxon>Chordata</taxon>
        <taxon>Craniata</taxon>
        <taxon>Vertebrata</taxon>
        <taxon>Euteleostomi</taxon>
        <taxon>Actinopterygii</taxon>
        <taxon>Neopterygii</taxon>
        <taxon>Teleostei</taxon>
        <taxon>Anguilliformes</taxon>
        <taxon>Anguillidae</taxon>
        <taxon>Anguilla</taxon>
    </lineage>
</organism>
<accession>A0A0E9VPA4</accession>
<feature type="chain" id="PRO_5012949416" evidence="1">
    <location>
        <begin position="16"/>
        <end position="32"/>
    </location>
</feature>
<dbReference type="EMBL" id="GBXM01029499">
    <property type="protein sequence ID" value="JAH79078.1"/>
    <property type="molecule type" value="Transcribed_RNA"/>
</dbReference>
<evidence type="ECO:0000313" key="2">
    <source>
        <dbReference type="EMBL" id="JAH79078.1"/>
    </source>
</evidence>
<protein>
    <submittedName>
        <fullName evidence="2">Uncharacterized protein</fullName>
    </submittedName>
</protein>
<keyword evidence="1" id="KW-0732">Signal</keyword>
<proteinExistence type="predicted"/>
<sequence length="32" mass="3740">MLSFFLIQLITLSLRFGMLTNANNRLQRQTKA</sequence>
<reference evidence="2" key="1">
    <citation type="submission" date="2014-11" db="EMBL/GenBank/DDBJ databases">
        <authorList>
            <person name="Amaro Gonzalez C."/>
        </authorList>
    </citation>
    <scope>NUCLEOTIDE SEQUENCE</scope>
</reference>
<dbReference type="AlphaFoldDB" id="A0A0E9VPA4"/>
<name>A0A0E9VPA4_ANGAN</name>
<evidence type="ECO:0000256" key="1">
    <source>
        <dbReference type="SAM" id="SignalP"/>
    </source>
</evidence>